<organism evidence="1 2">
    <name type="scientific">Anopheles albimanus</name>
    <name type="common">New world malaria mosquito</name>
    <dbReference type="NCBI Taxonomy" id="7167"/>
    <lineage>
        <taxon>Eukaryota</taxon>
        <taxon>Metazoa</taxon>
        <taxon>Ecdysozoa</taxon>
        <taxon>Arthropoda</taxon>
        <taxon>Hexapoda</taxon>
        <taxon>Insecta</taxon>
        <taxon>Pterygota</taxon>
        <taxon>Neoptera</taxon>
        <taxon>Endopterygota</taxon>
        <taxon>Diptera</taxon>
        <taxon>Nematocera</taxon>
        <taxon>Culicoidea</taxon>
        <taxon>Culicidae</taxon>
        <taxon>Anophelinae</taxon>
        <taxon>Anopheles</taxon>
    </lineage>
</organism>
<reference evidence="1 2" key="1">
    <citation type="journal article" date="2017" name="G3 (Bethesda)">
        <title>The Physical Genome Mapping of Anopheles albimanus Corrected Scaffold Misassemblies and Identified Interarm Rearrangements in Genus Anopheles.</title>
        <authorList>
            <person name="Artemov G.N."/>
            <person name="Peery A.N."/>
            <person name="Jiang X."/>
            <person name="Tu Z."/>
            <person name="Stegniy V.N."/>
            <person name="Sharakhova M.V."/>
            <person name="Sharakhov I.V."/>
        </authorList>
    </citation>
    <scope>NUCLEOTIDE SEQUENCE [LARGE SCALE GENOMIC DNA]</scope>
    <source>
        <strain evidence="1 2">ALBI9_A</strain>
    </source>
</reference>
<sequence length="62" mass="6858">MRRPQLRGENMWKQISRFIHPFSTAGNHRNTGSASKRLSHVSLSLVFLGDGSSGWGFANGLT</sequence>
<reference evidence="1" key="2">
    <citation type="submission" date="2022-08" db="UniProtKB">
        <authorList>
            <consortium name="EnsemblMetazoa"/>
        </authorList>
    </citation>
    <scope>IDENTIFICATION</scope>
    <source>
        <strain evidence="1">STECLA/ALBI9_A</strain>
    </source>
</reference>
<dbReference type="AlphaFoldDB" id="A0A182FYK3"/>
<dbReference type="EnsemblMetazoa" id="AALB014691-RA">
    <property type="protein sequence ID" value="AALB014691-PA"/>
    <property type="gene ID" value="AALB014691"/>
</dbReference>
<evidence type="ECO:0000313" key="2">
    <source>
        <dbReference type="Proteomes" id="UP000069272"/>
    </source>
</evidence>
<name>A0A182FYK3_ANOAL</name>
<dbReference type="VEuPathDB" id="VectorBase:AALB014691"/>
<evidence type="ECO:0000313" key="1">
    <source>
        <dbReference type="EnsemblMetazoa" id="AALB014691-PA"/>
    </source>
</evidence>
<dbReference type="Proteomes" id="UP000069272">
    <property type="component" value="Chromosome 3R"/>
</dbReference>
<proteinExistence type="predicted"/>
<keyword evidence="2" id="KW-1185">Reference proteome</keyword>
<accession>A0A182FYK3</accession>
<protein>
    <submittedName>
        <fullName evidence="1">Uncharacterized protein</fullName>
    </submittedName>
</protein>